<dbReference type="GO" id="GO:0000981">
    <property type="term" value="F:DNA-binding transcription factor activity, RNA polymerase II-specific"/>
    <property type="evidence" value="ECO:0007669"/>
    <property type="project" value="TreeGrafter"/>
</dbReference>
<evidence type="ECO:0000313" key="12">
    <source>
        <dbReference type="WBParaSite" id="BXY_0018200.1"/>
    </source>
</evidence>
<name>A0A1I7RHK4_BURXY</name>
<dbReference type="GO" id="GO:0005634">
    <property type="term" value="C:nucleus"/>
    <property type="evidence" value="ECO:0007669"/>
    <property type="project" value="TreeGrafter"/>
</dbReference>
<dbReference type="SMR" id="A0A1I7RHK4"/>
<feature type="compositionally biased region" description="Low complexity" evidence="6">
    <location>
        <begin position="403"/>
        <end position="417"/>
    </location>
</feature>
<organism evidence="10 12">
    <name type="scientific">Bursaphelenchus xylophilus</name>
    <name type="common">Pinewood nematode worm</name>
    <name type="synonym">Aphelenchoides xylophilus</name>
    <dbReference type="NCBI Taxonomy" id="6326"/>
    <lineage>
        <taxon>Eukaryota</taxon>
        <taxon>Metazoa</taxon>
        <taxon>Ecdysozoa</taxon>
        <taxon>Nematoda</taxon>
        <taxon>Chromadorea</taxon>
        <taxon>Rhabditida</taxon>
        <taxon>Tylenchina</taxon>
        <taxon>Tylenchomorpha</taxon>
        <taxon>Aphelenchoidea</taxon>
        <taxon>Aphelenchoididae</taxon>
        <taxon>Bursaphelenchus</taxon>
    </lineage>
</organism>
<dbReference type="PANTHER" id="PTHR24411">
    <property type="entry name" value="NUCLEAR FACTOR ERYTHROID 2-RELATED FACTOR"/>
    <property type="match status" value="1"/>
</dbReference>
<feature type="domain" description="BZIP" evidence="7">
    <location>
        <begin position="546"/>
        <end position="561"/>
    </location>
</feature>
<feature type="region of interest" description="Disordered" evidence="6">
    <location>
        <begin position="368"/>
        <end position="422"/>
    </location>
</feature>
<dbReference type="Gene3D" id="1.10.880.10">
    <property type="entry name" value="Transcription factor, Skn-1-like, DNA-binding domain"/>
    <property type="match status" value="1"/>
</dbReference>
<feature type="region of interest" description="Disordered" evidence="6">
    <location>
        <begin position="546"/>
        <end position="593"/>
    </location>
</feature>
<dbReference type="OrthoDB" id="7458135at2759"/>
<dbReference type="Pfam" id="PF03131">
    <property type="entry name" value="bZIP_Maf"/>
    <property type="match status" value="1"/>
</dbReference>
<dbReference type="SUPFAM" id="SSF47454">
    <property type="entry name" value="A DNA-binding domain in eukaryotic transcription factors"/>
    <property type="match status" value="1"/>
</dbReference>
<keyword evidence="5" id="KW-0539">Nucleus</keyword>
<evidence type="ECO:0000313" key="11">
    <source>
        <dbReference type="Proteomes" id="UP000659654"/>
    </source>
</evidence>
<evidence type="ECO:0000256" key="2">
    <source>
        <dbReference type="ARBA" id="ARBA00023125"/>
    </source>
</evidence>
<evidence type="ECO:0000313" key="10">
    <source>
        <dbReference type="Proteomes" id="UP000095284"/>
    </source>
</evidence>
<gene>
    <name evidence="8" type="ORF">BXYJ_LOCUS8956</name>
</gene>
<evidence type="ECO:0000313" key="8">
    <source>
        <dbReference type="EMBL" id="CAD5226260.1"/>
    </source>
</evidence>
<evidence type="ECO:0000256" key="4">
    <source>
        <dbReference type="ARBA" id="ARBA00023163"/>
    </source>
</evidence>
<evidence type="ECO:0000313" key="9">
    <source>
        <dbReference type="EMBL" id="CAG9115647.1"/>
    </source>
</evidence>
<sequence>MEKRNLEKSDARVEEKEETAVQVRPRNREPSRRCGAPPRRTARREKSGESSAFLLFLVLTHSLTPPMETPKSSVRTLFDPMVGEFCADFDITRLKAFLEPKLRYRNDAALAHFAYKSMPQETTVNMLMVSSQHMNPMRGQAQPADPSLLDYDAIDASWRRDIELEKGIGALDTSGYNGCTDQGCSSSGLDTASDQFQRDLQILTQKSVLGTLSTEETFQYEDLAKAQFADFYHQIPNVQKTKSRTPEWLSPTNMAKALGDLQDPSECFNNLKDTPHSSSYSDLTLCQEQNMLVNDVNLGVEREVSDVEEEELPEEFKDFDTSTSLNLSWSETSQVLNDEQVRADLGDAYWLHEFEGMEMLGEFQNYFNEDEEDSESRESSPVPDVGRVEEVHQCEMERDMTPSSGIGSMRSSGSSPSQNDEVGVSDIENRHYLHSRVYNKLAPMVRHSHSSVSSESSFDFDTVRFGKNRLNSMFGPSSIPRPLSAQNGGIQQRKRGRQSKDEQLAMENALPASAEEFAAMTHMEIQRFMRDPSLTPQQKALIKKIRRRGRNKVAARKCRERRTADGPMENEVQPSTSSNSLLNDPSNLSLFDY</sequence>
<proteinExistence type="predicted"/>
<dbReference type="InterPro" id="IPR004826">
    <property type="entry name" value="bZIP_Maf"/>
</dbReference>
<evidence type="ECO:0000256" key="1">
    <source>
        <dbReference type="ARBA" id="ARBA00023015"/>
    </source>
</evidence>
<evidence type="ECO:0000256" key="5">
    <source>
        <dbReference type="ARBA" id="ARBA00023242"/>
    </source>
</evidence>
<dbReference type="PROSITE" id="PS00036">
    <property type="entry name" value="BZIP_BASIC"/>
    <property type="match status" value="1"/>
</dbReference>
<dbReference type="AlphaFoldDB" id="A0A1I7RHK4"/>
<evidence type="ECO:0000259" key="7">
    <source>
        <dbReference type="PROSITE" id="PS00036"/>
    </source>
</evidence>
<evidence type="ECO:0000256" key="6">
    <source>
        <dbReference type="SAM" id="MobiDB-lite"/>
    </source>
</evidence>
<dbReference type="Proteomes" id="UP000095284">
    <property type="component" value="Unplaced"/>
</dbReference>
<dbReference type="EMBL" id="CAJFCV020000004">
    <property type="protein sequence ID" value="CAG9115647.1"/>
    <property type="molecule type" value="Genomic_DNA"/>
</dbReference>
<dbReference type="Proteomes" id="UP000582659">
    <property type="component" value="Unassembled WGS sequence"/>
</dbReference>
<keyword evidence="11" id="KW-1185">Reference proteome</keyword>
<dbReference type="GO" id="GO:0000978">
    <property type="term" value="F:RNA polymerase II cis-regulatory region sequence-specific DNA binding"/>
    <property type="evidence" value="ECO:0007669"/>
    <property type="project" value="InterPro"/>
</dbReference>
<protein>
    <submittedName>
        <fullName evidence="8">(pine wood nematode) hypothetical protein</fullName>
    </submittedName>
    <submittedName>
        <fullName evidence="12">BZIP domain-containing protein</fullName>
    </submittedName>
</protein>
<dbReference type="InterPro" id="IPR008917">
    <property type="entry name" value="TF_DNA-bd_sf"/>
</dbReference>
<dbReference type="InterPro" id="IPR047167">
    <property type="entry name" value="NFE2-like"/>
</dbReference>
<feature type="compositionally biased region" description="Basic and acidic residues" evidence="6">
    <location>
        <begin position="1"/>
        <end position="19"/>
    </location>
</feature>
<dbReference type="PANTHER" id="PTHR24411:SF55">
    <property type="entry name" value="SEGMENTATION PROTEIN CAP'N'COLLAR"/>
    <property type="match status" value="1"/>
</dbReference>
<feature type="compositionally biased region" description="Low complexity" evidence="6">
    <location>
        <begin position="575"/>
        <end position="593"/>
    </location>
</feature>
<keyword evidence="4" id="KW-0804">Transcription</keyword>
<feature type="compositionally biased region" description="Basic residues" evidence="6">
    <location>
        <begin position="546"/>
        <end position="560"/>
    </location>
</feature>
<dbReference type="Proteomes" id="UP000659654">
    <property type="component" value="Unassembled WGS sequence"/>
</dbReference>
<reference evidence="9" key="2">
    <citation type="submission" date="2020-08" db="EMBL/GenBank/DDBJ databases">
        <authorList>
            <person name="Kikuchi T."/>
        </authorList>
    </citation>
    <scope>NUCLEOTIDE SEQUENCE</scope>
    <source>
        <strain evidence="8">Ka4C1</strain>
    </source>
</reference>
<feature type="region of interest" description="Disordered" evidence="6">
    <location>
        <begin position="1"/>
        <end position="47"/>
    </location>
</feature>
<keyword evidence="3" id="KW-0010">Activator</keyword>
<reference evidence="12" key="1">
    <citation type="submission" date="2016-11" db="UniProtKB">
        <authorList>
            <consortium name="WormBaseParasite"/>
        </authorList>
    </citation>
    <scope>IDENTIFICATION</scope>
</reference>
<feature type="compositionally biased region" description="Basic and acidic residues" evidence="6">
    <location>
        <begin position="386"/>
        <end position="400"/>
    </location>
</feature>
<keyword evidence="1" id="KW-0805">Transcription regulation</keyword>
<accession>A0A1I7RHK4</accession>
<evidence type="ECO:0000256" key="3">
    <source>
        <dbReference type="ARBA" id="ARBA00023159"/>
    </source>
</evidence>
<dbReference type="eggNOG" id="KOG3863">
    <property type="taxonomic scope" value="Eukaryota"/>
</dbReference>
<dbReference type="EMBL" id="CAJFDI010000004">
    <property type="protein sequence ID" value="CAD5226260.1"/>
    <property type="molecule type" value="Genomic_DNA"/>
</dbReference>
<feature type="region of interest" description="Disordered" evidence="6">
    <location>
        <begin position="474"/>
        <end position="504"/>
    </location>
</feature>
<keyword evidence="2" id="KW-0238">DNA-binding</keyword>
<dbReference type="InterPro" id="IPR004827">
    <property type="entry name" value="bZIP"/>
</dbReference>
<dbReference type="WBParaSite" id="BXY_0018200.1">
    <property type="protein sequence ID" value="BXY_0018200.1"/>
    <property type="gene ID" value="BXY_0018200"/>
</dbReference>